<proteinExistence type="predicted"/>
<dbReference type="InterPro" id="IPR051706">
    <property type="entry name" value="Glycosyltransferase_domain"/>
</dbReference>
<dbReference type="GO" id="GO:0016020">
    <property type="term" value="C:membrane"/>
    <property type="evidence" value="ECO:0007669"/>
    <property type="project" value="UniProtKB-SubCell"/>
</dbReference>
<organism evidence="6 7">
    <name type="scientific">Kineosporia babensis</name>
    <dbReference type="NCBI Taxonomy" id="499548"/>
    <lineage>
        <taxon>Bacteria</taxon>
        <taxon>Bacillati</taxon>
        <taxon>Actinomycetota</taxon>
        <taxon>Actinomycetes</taxon>
        <taxon>Kineosporiales</taxon>
        <taxon>Kineosporiaceae</taxon>
        <taxon>Kineosporia</taxon>
    </lineage>
</organism>
<evidence type="ECO:0000256" key="1">
    <source>
        <dbReference type="ARBA" id="ARBA00004370"/>
    </source>
</evidence>
<sequence length="1985" mass="214165">MKENVAGAIPELFDPAALAGTTRAAELGTSVRLSSSVDVGGPEGSGEVVPDPDPAPVSRRAARLLAQLKADLITPQSPAQQGPQVQQASQAEPDPELLAWLRTTGLCQDGTEAELTAALGPDLFGARIPEPTRFADVDQARLKAEEVLPFLRRISLSRTTGAGAAVTELTGDLPPEWPGTAELSAIPHIVHAIWLGGPAPANGSLRANLAAAATRYASRLTFVVWTDVPRSQIRTAHADWLEWAETNGVLLVNVDEVFHAGAPMLLHPQYRAELAKRLPCGLAGASDLLRLEVLARFGGIYLDGDLVHEPAAPEGRNLPPGATVPQDLLAVLQAVAAGPLGLSVHVPGLRVNNDAIVAPARHPVLRLWQELTRQACSRPDVVHFDGLSTMTGLGPGMPKSEAWRRYPEPRRAGWAIAQALWRSGIAMDDVRLVRFYGAIRSVEEHSWISTDAAPAPAPAVARDLVTATLRRMIARGGDLQLTAIAPVVQAQPDPEALWIALLSLVAEIAGSQGVPEISSVTAVRADEDGRIVRVQLPAAAEALIPRERSTDTWLGRAVSVNDQPVWLLGELVCPVGVAAAAQAVQIDSERSAEPIVDALLRQVRRTRRTPGPQPDLGIAEIEGRSGKATLAWLRSKLNLPVGEPEHEERVLAHLGPDLFGFRRLSPQPAFLAEVDVARIPANRVAGFLSAISLTRVNGRFTAPEPGDLALDKLPRGRVSRVRPGADWGVPGAPRLPGAAAVPHLVHGIWLGGPAPENGDLRSNFGAAAEHYAGKVRFAVWTDLTRAEVARAMTTTQPAGRAAVIVSMLDWARQRDIAVVSVNEVFHAAAPMRLWAQYVTDLVKLLPRGYSGASDRLRLEIMTRFGGAYVDGDDLFLLPGDRREPHELEAVQDLPGVFRAVARSVPAFTPHMTPPARVNCDVIVAPARHPALLLWRELDRRACSLSQSGLFGAGDLGLRRANASDYRLWHRYTVAKRAGHVHCEMMARLGFSHSEPSFVRVMGAIREQSARTWAAPKPGVLAPEAETAVRTAKIISSLLRRLIARPGNLQLSAVAPVVQQMPDPDAVWIAVLRFFAVLGERGFGPKVTSVTRFRWRDDGVPDYLGLPAEAEAMLQPDPQGQEWFAREKTITGVAWVLDEAVVPVRLLTPAQVREQSETLRVAANDALVTVAGWLPEGFIGVDLTGQLGTAWARNRRVTPEALALRLSGSGRQGGPVLLRMSGGPEHGRTWFAARLGELLERPVLLADGGPAVMVQDQAVSSAEHLRALADVAARARRREAARLLAELDAEDLADRKPAASKPAGETLRWLRRHTSDQLYTEAQETSLAEHMGPDPYRRRALPPRPAWMTVDPSTMPVEALAPFLRWLDLAHPAKPCAPDPGELGVRLMLGESGAVSTVARDAKARAWGQPKGTPKLPAAGTVPHLVHGIWLGGALPAETGSFRANFGAAAKNYAGKADFVLWTDLSRSEVLAAQTGDAARAGQIRPMLEWAREHGVLVVPIDEVFHDQAELVLGEQIQAERAKRTPRGYAAASDHLRIEIVRRFGGLYADGDNLVGDDALPQVFEDVLASVPGFTLAVLDARQGVNNDVIVAPAGHPALRLWLEIARLSYHRDQPALYGGTAWMTGRFVGTPDALMRYSLVRRSGRMHHYLLQRLGLAPRSELLVRVTAKIHHASELSWAADPVRTPQPSDPAALIDVITVLSRQLVNRSGNLYLCEVAPVIATQPDPDAAWIAVLTKLAQLRAANRIPLVTSITDNRWNDAGEIEIVDLPPEAEALLVRYPRPQGWLGAGLNAPGQPVWLADESVEPVRLRPHSGKIERYRPIPVSRRGRVIGLRYDDGLGRELTEAVPPEATLVWARRWCAQPWSGAGRIRVHELAADLIEAGLHERPVMIVTRPGERTSGGAAEAGLAGFAAQLSALLGQLVTVVDGAVSPTSARQREPERRALARTRLRPDPPAVSLHDPVHGGQADAGTGELALLVQPLER</sequence>
<feature type="region of interest" description="Disordered" evidence="5">
    <location>
        <begin position="29"/>
        <end position="55"/>
    </location>
</feature>
<dbReference type="GO" id="GO:0051999">
    <property type="term" value="P:mannosyl-inositol phosphorylceramide biosynthetic process"/>
    <property type="evidence" value="ECO:0007669"/>
    <property type="project" value="TreeGrafter"/>
</dbReference>
<comment type="subcellular location">
    <subcellularLocation>
        <location evidence="1">Membrane</location>
    </subcellularLocation>
</comment>
<dbReference type="SUPFAM" id="SSF53448">
    <property type="entry name" value="Nucleotide-diphospho-sugar transferases"/>
    <property type="match status" value="3"/>
</dbReference>
<feature type="compositionally biased region" description="Low complexity" evidence="5">
    <location>
        <begin position="34"/>
        <end position="49"/>
    </location>
</feature>
<feature type="region of interest" description="Disordered" evidence="5">
    <location>
        <begin position="1932"/>
        <end position="1973"/>
    </location>
</feature>
<dbReference type="InterPro" id="IPR029044">
    <property type="entry name" value="Nucleotide-diphossugar_trans"/>
</dbReference>
<keyword evidence="3" id="KW-1133">Transmembrane helix</keyword>
<comment type="caution">
    <text evidence="6">The sequence shown here is derived from an EMBL/GenBank/DDBJ whole genome shotgun (WGS) entry which is preliminary data.</text>
</comment>
<evidence type="ECO:0000256" key="3">
    <source>
        <dbReference type="ARBA" id="ARBA00022989"/>
    </source>
</evidence>
<protein>
    <recommendedName>
        <fullName evidence="8">Glycosyltransferase sugar-binding region containing DXD motif-containing protein</fullName>
    </recommendedName>
</protein>
<keyword evidence="7" id="KW-1185">Reference proteome</keyword>
<keyword evidence="4" id="KW-0472">Membrane</keyword>
<gene>
    <name evidence="6" type="ORF">LR394_05395</name>
</gene>
<name>A0A9X1N898_9ACTN</name>
<dbReference type="RefSeq" id="WP_231439247.1">
    <property type="nucleotide sequence ID" value="NZ_JAJOMB010000002.1"/>
</dbReference>
<evidence type="ECO:0000313" key="7">
    <source>
        <dbReference type="Proteomes" id="UP001138997"/>
    </source>
</evidence>
<accession>A0A9X1N898</accession>
<keyword evidence="2" id="KW-0812">Transmembrane</keyword>
<dbReference type="Gene3D" id="3.90.550.20">
    <property type="match status" value="3"/>
</dbReference>
<dbReference type="PANTHER" id="PTHR32385">
    <property type="entry name" value="MANNOSYL PHOSPHORYLINOSITOL CERAMIDE SYNTHASE"/>
    <property type="match status" value="1"/>
</dbReference>
<dbReference type="EMBL" id="JAJOMB010000002">
    <property type="protein sequence ID" value="MCD5310322.1"/>
    <property type="molecule type" value="Genomic_DNA"/>
</dbReference>
<evidence type="ECO:0000256" key="2">
    <source>
        <dbReference type="ARBA" id="ARBA00022692"/>
    </source>
</evidence>
<evidence type="ECO:0000256" key="5">
    <source>
        <dbReference type="SAM" id="MobiDB-lite"/>
    </source>
</evidence>
<evidence type="ECO:0008006" key="8">
    <source>
        <dbReference type="Google" id="ProtNLM"/>
    </source>
</evidence>
<dbReference type="GO" id="GO:0000030">
    <property type="term" value="F:mannosyltransferase activity"/>
    <property type="evidence" value="ECO:0007669"/>
    <property type="project" value="TreeGrafter"/>
</dbReference>
<dbReference type="PANTHER" id="PTHR32385:SF20">
    <property type="entry name" value="MANNOSYL PHOSPHORYLINOSITOL CERAMIDE SYNTHASE CSH1-RELATED"/>
    <property type="match status" value="1"/>
</dbReference>
<evidence type="ECO:0000313" key="6">
    <source>
        <dbReference type="EMBL" id="MCD5310322.1"/>
    </source>
</evidence>
<evidence type="ECO:0000256" key="4">
    <source>
        <dbReference type="ARBA" id="ARBA00023136"/>
    </source>
</evidence>
<reference evidence="6" key="1">
    <citation type="submission" date="2021-11" db="EMBL/GenBank/DDBJ databases">
        <title>Streptomyces corallinus and Kineosporia corallina sp. nov., two new coral-derived marine actinobacteria.</title>
        <authorList>
            <person name="Buangrab K."/>
            <person name="Sutthacheep M."/>
            <person name="Yeemin T."/>
            <person name="Harunari E."/>
            <person name="Igarashi Y."/>
            <person name="Sripreechasak P."/>
            <person name="Kanchanasin P."/>
            <person name="Tanasupawat S."/>
            <person name="Phongsopitanun W."/>
        </authorList>
    </citation>
    <scope>NUCLEOTIDE SEQUENCE</scope>
    <source>
        <strain evidence="6">JCM 31032</strain>
    </source>
</reference>
<dbReference type="Proteomes" id="UP001138997">
    <property type="component" value="Unassembled WGS sequence"/>
</dbReference>